<dbReference type="AlphaFoldDB" id="A0A6B1G9R1"/>
<dbReference type="InterPro" id="IPR003959">
    <property type="entry name" value="ATPase_AAA_core"/>
</dbReference>
<dbReference type="Gene3D" id="3.40.50.300">
    <property type="entry name" value="P-loop containing nucleotide triphosphate hydrolases"/>
    <property type="match status" value="1"/>
</dbReference>
<dbReference type="EMBL" id="VYDA01000500">
    <property type="protein sequence ID" value="MYH62824.1"/>
    <property type="molecule type" value="Genomic_DNA"/>
</dbReference>
<dbReference type="PANTHER" id="PTHR37816">
    <property type="entry name" value="YALI0E33011P"/>
    <property type="match status" value="1"/>
</dbReference>
<feature type="domain" description="ATPase AAA-type core" evidence="1">
    <location>
        <begin position="22"/>
        <end position="76"/>
    </location>
</feature>
<evidence type="ECO:0000313" key="2">
    <source>
        <dbReference type="EMBL" id="MYH62824.1"/>
    </source>
</evidence>
<dbReference type="GO" id="GO:0016887">
    <property type="term" value="F:ATP hydrolysis activity"/>
    <property type="evidence" value="ECO:0007669"/>
    <property type="project" value="InterPro"/>
</dbReference>
<accession>A0A6B1G9R1</accession>
<organism evidence="2">
    <name type="scientific">Caldilineaceae bacterium SB0675_bin_29</name>
    <dbReference type="NCBI Taxonomy" id="2605266"/>
    <lineage>
        <taxon>Bacteria</taxon>
        <taxon>Bacillati</taxon>
        <taxon>Chloroflexota</taxon>
        <taxon>Caldilineae</taxon>
        <taxon>Caldilineales</taxon>
        <taxon>Caldilineaceae</taxon>
    </lineage>
</organism>
<comment type="caution">
    <text evidence="2">The sequence shown here is derived from an EMBL/GenBank/DDBJ whole genome shotgun (WGS) entry which is preliminary data.</text>
</comment>
<dbReference type="GO" id="GO:0005524">
    <property type="term" value="F:ATP binding"/>
    <property type="evidence" value="ECO:0007669"/>
    <property type="project" value="InterPro"/>
</dbReference>
<dbReference type="InterPro" id="IPR052922">
    <property type="entry name" value="Cytidylate_Kinase-2"/>
</dbReference>
<reference evidence="2" key="1">
    <citation type="submission" date="2019-09" db="EMBL/GenBank/DDBJ databases">
        <title>Characterisation of the sponge microbiome using genome-centric metagenomics.</title>
        <authorList>
            <person name="Engelberts J.P."/>
            <person name="Robbins S.J."/>
            <person name="De Goeij J.M."/>
            <person name="Aranda M."/>
            <person name="Bell S.C."/>
            <person name="Webster N.S."/>
        </authorList>
    </citation>
    <scope>NUCLEOTIDE SEQUENCE</scope>
    <source>
        <strain evidence="2">SB0675_bin_29</strain>
    </source>
</reference>
<dbReference type="Pfam" id="PF00004">
    <property type="entry name" value="AAA"/>
    <property type="match status" value="1"/>
</dbReference>
<name>A0A6B1G9R1_9CHLR</name>
<protein>
    <submittedName>
        <fullName evidence="2">AAA family ATPase</fullName>
    </submittedName>
</protein>
<dbReference type="InterPro" id="IPR027417">
    <property type="entry name" value="P-loop_NTPase"/>
</dbReference>
<dbReference type="PANTHER" id="PTHR37816:SF1">
    <property type="entry name" value="TOXIN"/>
    <property type="match status" value="1"/>
</dbReference>
<sequence>MGARTVESSRSPHSSSQPLRLVVIGVSGCGKTTLAQQLAQNLSLPHVELDALYWEEKWQPASRPVFRGRVQAATAEESWVVDGNYSQSRDIVWSRATDLVWLDYGLVPVMARVIWRTARRLITQQELWNGNRESLGITFGRNSIIWYAFTSHRRHRKKYLALLNGGEFKHMNVYRFNRPQEASRWLQSLLQPNSAAPQ</sequence>
<dbReference type="SUPFAM" id="SSF52540">
    <property type="entry name" value="P-loop containing nucleoside triphosphate hydrolases"/>
    <property type="match status" value="1"/>
</dbReference>
<evidence type="ECO:0000259" key="1">
    <source>
        <dbReference type="Pfam" id="PF00004"/>
    </source>
</evidence>
<gene>
    <name evidence="2" type="ORF">F4148_14080</name>
</gene>
<proteinExistence type="predicted"/>